<dbReference type="EMBL" id="SBIQ01000160">
    <property type="protein sequence ID" value="KAF7682902.1"/>
    <property type="molecule type" value="Genomic_DNA"/>
</dbReference>
<protein>
    <submittedName>
        <fullName evidence="1">Uncharacterized protein</fullName>
    </submittedName>
</protein>
<accession>A0ABQ7HXJ4</accession>
<comment type="caution">
    <text evidence="1">The sequence shown here is derived from an EMBL/GenBank/DDBJ whole genome shotgun (WGS) entry which is preliminary data.</text>
</comment>
<evidence type="ECO:0000313" key="2">
    <source>
        <dbReference type="Proteomes" id="UP001516464"/>
    </source>
</evidence>
<proteinExistence type="predicted"/>
<gene>
    <name evidence="1" type="ORF">TCON_1885</name>
</gene>
<sequence length="290" mass="34241">MNLVYFNSPIKMKYVFFGQPTEDEIILYLGDKPTSLINNIELKRELLDRANKRTIPDTFETSFFKQERYQLVENFKFEFRPRLKEKNMNVNNSIDKSSNIKKKPIDTVEKLMNISDNMVENEHTTSLINSNVESQNDLNVINVNQDENSDEEIILNRKKCRGVVRYRKGDKEKKYKWCLEKLTRRNTSINSGYKLLDIEYKSKTLFHRHSMLQSKNVELGKGKGMINFINNPNPSIHNTDIVKPIIKSSKPVNYKYPKDRIKVIIEKIRYIPESKSNNSFVFQSKLWSQK</sequence>
<dbReference type="Proteomes" id="UP001516464">
    <property type="component" value="Unassembled WGS sequence"/>
</dbReference>
<organism evidence="1 2">
    <name type="scientific">Astathelohania contejeani</name>
    <dbReference type="NCBI Taxonomy" id="164912"/>
    <lineage>
        <taxon>Eukaryota</taxon>
        <taxon>Fungi</taxon>
        <taxon>Fungi incertae sedis</taxon>
        <taxon>Microsporidia</taxon>
        <taxon>Astathelohaniidae</taxon>
        <taxon>Astathelohania</taxon>
    </lineage>
</organism>
<reference evidence="1 2" key="1">
    <citation type="submission" date="2019-01" db="EMBL/GenBank/DDBJ databases">
        <title>Genomes sequencing and comparative genomics of infectious freshwater microsporidia, Cucumispora dikerogammari and Thelohania contejeani.</title>
        <authorList>
            <person name="Cormier A."/>
            <person name="Giraud I."/>
            <person name="Wattier R."/>
            <person name="Teixeira M."/>
            <person name="Grandjean F."/>
            <person name="Rigaud T."/>
            <person name="Cordaux R."/>
        </authorList>
    </citation>
    <scope>NUCLEOTIDE SEQUENCE [LARGE SCALE GENOMIC DNA]</scope>
    <source>
        <strain evidence="1">T1</strain>
        <tissue evidence="1">Spores</tissue>
    </source>
</reference>
<name>A0ABQ7HXJ4_9MICR</name>
<evidence type="ECO:0000313" key="1">
    <source>
        <dbReference type="EMBL" id="KAF7682902.1"/>
    </source>
</evidence>
<keyword evidence="2" id="KW-1185">Reference proteome</keyword>